<comment type="cofactor">
    <cofactor evidence="3">
        <name>Zn(2+)</name>
        <dbReference type="ChEBI" id="CHEBI:29105"/>
    </cofactor>
    <text evidence="3">Binds 2 Zn(2+) ions per subunit.</text>
</comment>
<dbReference type="Gene3D" id="3.20.20.140">
    <property type="entry name" value="Metal-dependent hydrolases"/>
    <property type="match status" value="1"/>
</dbReference>
<dbReference type="Proteomes" id="UP001559623">
    <property type="component" value="Unassembled WGS sequence"/>
</dbReference>
<feature type="binding site" evidence="3">
    <location>
        <position position="309"/>
    </location>
    <ligand>
        <name>substrate</name>
    </ligand>
</feature>
<feature type="binding site" evidence="3">
    <location>
        <position position="62"/>
    </location>
    <ligand>
        <name>Zn(2+)</name>
        <dbReference type="ChEBI" id="CHEBI:29105"/>
        <label>1</label>
    </ligand>
</feature>
<evidence type="ECO:0000256" key="1">
    <source>
        <dbReference type="ARBA" id="ARBA00022833"/>
    </source>
</evidence>
<evidence type="ECO:0000313" key="6">
    <source>
        <dbReference type="EMBL" id="MEX5284305.1"/>
    </source>
</evidence>
<sequence>MKQVFKGGRVIDPKNNRDEQADILVENGIISEVSEDIDASDAEIIDVTGKILVPGLIDMHTHLREPGQEAKEDFQSGSMAAAAGGFTTVATMPNTSPVVDNAALIRSLQTRAKEIGLVHIEIIGALTKGQRGEELAELGDMSETGAVAFSDDGHYVRSAKVMLNGMDYLKNFNKIIIDHDEEISLVEEGVMNEGHCSAMLGMKGRPTVAEDIAVARDILLAEYADSPVHVAHMSSARSAELVREGKGRGVKVTAEVTPHHLILTDDCVTPFDSSTKVNPPLRESKDVAAMLEALKDGTIDIIVSDHSPHAEEEKDREYMYAPSGFPGLETTLGLLLTEIYHKGHMGLSELIAKMTCAPAELFHLDAGSLEVGKTADITVIDLEKEWVVDSSQFYTRGTHSPFVGRHLKGKAVMTVVDGRIVMRDGKVVAFGEEGTL</sequence>
<feature type="active site" evidence="3">
    <location>
        <position position="305"/>
    </location>
</feature>
<dbReference type="HAMAP" id="MF_00220_B">
    <property type="entry name" value="PyrC_classI_B"/>
    <property type="match status" value="1"/>
</dbReference>
<feature type="binding site" evidence="3">
    <location>
        <position position="94"/>
    </location>
    <ligand>
        <name>substrate</name>
    </ligand>
</feature>
<dbReference type="GO" id="GO:0004151">
    <property type="term" value="F:dihydroorotase activity"/>
    <property type="evidence" value="ECO:0007669"/>
    <property type="project" value="UniProtKB-EC"/>
</dbReference>
<dbReference type="Pfam" id="PF07969">
    <property type="entry name" value="Amidohydro_3"/>
    <property type="match status" value="1"/>
</dbReference>
<keyword evidence="7" id="KW-1185">Reference proteome</keyword>
<dbReference type="NCBIfam" id="TIGR00857">
    <property type="entry name" value="pyrC_multi"/>
    <property type="match status" value="1"/>
</dbReference>
<keyword evidence="3 6" id="KW-0378">Hydrolase</keyword>
<dbReference type="InterPro" id="IPR050138">
    <property type="entry name" value="DHOase/Allantoinase_Hydrolase"/>
</dbReference>
<feature type="binding site" evidence="3">
    <location>
        <position position="60"/>
    </location>
    <ligand>
        <name>Zn(2+)</name>
        <dbReference type="ChEBI" id="CHEBI:29105"/>
        <label>1</label>
    </ligand>
</feature>
<dbReference type="EMBL" id="JARVLH010000001">
    <property type="protein sequence ID" value="MEX5284305.1"/>
    <property type="molecule type" value="Genomic_DNA"/>
</dbReference>
<dbReference type="Gene3D" id="2.30.40.10">
    <property type="entry name" value="Urease, subunit C, domain 1"/>
    <property type="match status" value="1"/>
</dbReference>
<comment type="catalytic activity">
    <reaction evidence="3">
        <text>(S)-dihydroorotate + H2O = N-carbamoyl-L-aspartate + H(+)</text>
        <dbReference type="Rhea" id="RHEA:24296"/>
        <dbReference type="ChEBI" id="CHEBI:15377"/>
        <dbReference type="ChEBI" id="CHEBI:15378"/>
        <dbReference type="ChEBI" id="CHEBI:30864"/>
        <dbReference type="ChEBI" id="CHEBI:32814"/>
        <dbReference type="EC" id="3.5.2.3"/>
    </reaction>
</comment>
<dbReference type="InterPro" id="IPR032466">
    <property type="entry name" value="Metal_Hydrolase"/>
</dbReference>
<dbReference type="InterPro" id="IPR004722">
    <property type="entry name" value="DHOase"/>
</dbReference>
<dbReference type="CDD" id="cd01317">
    <property type="entry name" value="DHOase_IIa"/>
    <property type="match status" value="1"/>
</dbReference>
<comment type="pathway">
    <text evidence="3">Pyrimidine metabolism; UMP biosynthesis via de novo pathway; (S)-dihydroorotate from bicarbonate: step 3/3.</text>
</comment>
<comment type="caution">
    <text evidence="3">Lacks conserved residue(s) required for the propagation of feature annotation.</text>
</comment>
<name>A0ABV3X3D4_9FIRM</name>
<feature type="domain" description="Amidohydrolase 3" evidence="4">
    <location>
        <begin position="347"/>
        <end position="421"/>
    </location>
</feature>
<dbReference type="SUPFAM" id="SSF51556">
    <property type="entry name" value="Metallo-dependent hydrolases"/>
    <property type="match status" value="1"/>
</dbReference>
<dbReference type="Pfam" id="PF12890">
    <property type="entry name" value="DHOase"/>
    <property type="match status" value="1"/>
</dbReference>
<feature type="binding site" evidence="3">
    <location>
        <position position="278"/>
    </location>
    <ligand>
        <name>substrate</name>
    </ligand>
</feature>
<protein>
    <recommendedName>
        <fullName evidence="3">Dihydroorotase</fullName>
        <shortName evidence="3">DHOase</shortName>
        <ecNumber evidence="3">3.5.2.3</ecNumber>
    </recommendedName>
</protein>
<dbReference type="EC" id="3.5.2.3" evidence="3"/>
<evidence type="ECO:0000313" key="7">
    <source>
        <dbReference type="Proteomes" id="UP001559623"/>
    </source>
</evidence>
<gene>
    <name evidence="3" type="primary">pyrC</name>
    <name evidence="6" type="ORF">QCO44_01425</name>
</gene>
<dbReference type="InterPro" id="IPR024403">
    <property type="entry name" value="DHOase_cat"/>
</dbReference>
<dbReference type="PANTHER" id="PTHR43668:SF2">
    <property type="entry name" value="ALLANTOINASE"/>
    <property type="match status" value="1"/>
</dbReference>
<feature type="binding site" evidence="3">
    <location>
        <begin position="62"/>
        <end position="64"/>
    </location>
    <ligand>
        <name>substrate</name>
    </ligand>
</feature>
<dbReference type="RefSeq" id="WP_368846024.1">
    <property type="nucleotide sequence ID" value="NZ_CP194411.1"/>
</dbReference>
<feature type="binding site" evidence="3">
    <location>
        <position position="152"/>
    </location>
    <ligand>
        <name>Zn(2+)</name>
        <dbReference type="ChEBI" id="CHEBI:29105"/>
        <label>1</label>
    </ligand>
</feature>
<feature type="domain" description="Dihydroorotase catalytic" evidence="5">
    <location>
        <begin position="49"/>
        <end position="236"/>
    </location>
</feature>
<proteinExistence type="inferred from homology"/>
<reference evidence="6 7" key="1">
    <citation type="submission" date="2023-04" db="EMBL/GenBank/DDBJ databases">
        <title>Genome Sequence of Selenomonas sputigena ATCC 33150.</title>
        <authorList>
            <person name="Miller D.P."/>
            <person name="Anvari S."/>
            <person name="Polson S.W."/>
            <person name="Macdonald M."/>
            <person name="Mcdowell J.V."/>
        </authorList>
    </citation>
    <scope>NUCLEOTIDE SEQUENCE [LARGE SCALE GENOMIC DNA]</scope>
    <source>
        <strain evidence="6 7">ATCC 33150</strain>
    </source>
</reference>
<evidence type="ECO:0000256" key="3">
    <source>
        <dbReference type="HAMAP-Rule" id="MF_00220"/>
    </source>
</evidence>
<feature type="binding site" evidence="3">
    <location>
        <position position="232"/>
    </location>
    <ligand>
        <name>Zn(2+)</name>
        <dbReference type="ChEBI" id="CHEBI:29105"/>
        <label>2</label>
    </ligand>
</feature>
<evidence type="ECO:0000259" key="4">
    <source>
        <dbReference type="Pfam" id="PF07969"/>
    </source>
</evidence>
<dbReference type="SUPFAM" id="SSF51338">
    <property type="entry name" value="Composite domain of metallo-dependent hydrolases"/>
    <property type="match status" value="1"/>
</dbReference>
<dbReference type="InterPro" id="IPR011059">
    <property type="entry name" value="Metal-dep_hydrolase_composite"/>
</dbReference>
<dbReference type="InterPro" id="IPR013108">
    <property type="entry name" value="Amidohydro_3"/>
</dbReference>
<feature type="binding site" evidence="3">
    <location>
        <position position="152"/>
    </location>
    <ligand>
        <name>Zn(2+)</name>
        <dbReference type="ChEBI" id="CHEBI:29105"/>
        <label>2</label>
    </ligand>
</feature>
<comment type="similarity">
    <text evidence="3">Belongs to the metallo-dependent hydrolases superfamily. DHOase family. Class I DHOase subfamily.</text>
</comment>
<organism evidence="6 7">
    <name type="scientific">Selenomonas sputigena</name>
    <dbReference type="NCBI Taxonomy" id="69823"/>
    <lineage>
        <taxon>Bacteria</taxon>
        <taxon>Bacillati</taxon>
        <taxon>Bacillota</taxon>
        <taxon>Negativicutes</taxon>
        <taxon>Selenomonadales</taxon>
        <taxon>Selenomonadaceae</taxon>
        <taxon>Selenomonas</taxon>
    </lineage>
</organism>
<evidence type="ECO:0000256" key="2">
    <source>
        <dbReference type="ARBA" id="ARBA00022975"/>
    </source>
</evidence>
<accession>A0ABV3X3D4</accession>
<keyword evidence="2 3" id="KW-0665">Pyrimidine biosynthesis</keyword>
<dbReference type="PANTHER" id="PTHR43668">
    <property type="entry name" value="ALLANTOINASE"/>
    <property type="match status" value="1"/>
</dbReference>
<keyword evidence="1 3" id="KW-0862">Zinc</keyword>
<comment type="function">
    <text evidence="3">Catalyzes the reversible cyclization of carbamoyl aspartate to dihydroorotate.</text>
</comment>
<feature type="binding site" evidence="3">
    <location>
        <position position="305"/>
    </location>
    <ligand>
        <name>Zn(2+)</name>
        <dbReference type="ChEBI" id="CHEBI:29105"/>
        <label>1</label>
    </ligand>
</feature>
<feature type="binding site" evidence="3">
    <location>
        <position position="179"/>
    </location>
    <ligand>
        <name>Zn(2+)</name>
        <dbReference type="ChEBI" id="CHEBI:29105"/>
        <label>2</label>
    </ligand>
</feature>
<evidence type="ECO:0000259" key="5">
    <source>
        <dbReference type="Pfam" id="PF12890"/>
    </source>
</evidence>
<comment type="caution">
    <text evidence="6">The sequence shown here is derived from an EMBL/GenBank/DDBJ whole genome shotgun (WGS) entry which is preliminary data.</text>
</comment>
<keyword evidence="3" id="KW-0479">Metal-binding</keyword>